<feature type="signal peptide" evidence="10">
    <location>
        <begin position="1"/>
        <end position="22"/>
    </location>
</feature>
<dbReference type="PROSITE" id="PS50279">
    <property type="entry name" value="BPTI_KUNITZ_2"/>
    <property type="match status" value="1"/>
</dbReference>
<dbReference type="KEGG" id="tnl:113505225"/>
<evidence type="ECO:0000256" key="2">
    <source>
        <dbReference type="ARBA" id="ARBA00022525"/>
    </source>
</evidence>
<dbReference type="PRINTS" id="PR00759">
    <property type="entry name" value="BASICPTASE"/>
</dbReference>
<keyword evidence="8" id="KW-1203">Blood coagulation cascade inhibiting toxin</keyword>
<dbReference type="PANTHER" id="PTHR10083">
    <property type="entry name" value="KUNITZ-TYPE PROTEASE INHIBITOR-RELATED"/>
    <property type="match status" value="1"/>
</dbReference>
<feature type="region of interest" description="Disordered" evidence="9">
    <location>
        <begin position="76"/>
        <end position="96"/>
    </location>
</feature>
<feature type="chain" id="PRO_5028902155" evidence="10">
    <location>
        <begin position="23"/>
        <end position="209"/>
    </location>
</feature>
<gene>
    <name evidence="13" type="primary">LOC113505225</name>
</gene>
<keyword evidence="2" id="KW-0964">Secreted</keyword>
<feature type="compositionally biased region" description="Basic and acidic residues" evidence="9">
    <location>
        <begin position="50"/>
        <end position="60"/>
    </location>
</feature>
<accession>A0A7E5WSS3</accession>
<keyword evidence="7" id="KW-1199">Hemostasis impairing toxin</keyword>
<dbReference type="CDD" id="cd00109">
    <property type="entry name" value="Kunitz-type"/>
    <property type="match status" value="1"/>
</dbReference>
<dbReference type="Proteomes" id="UP000322000">
    <property type="component" value="Chromosome 25"/>
</dbReference>
<evidence type="ECO:0000313" key="13">
    <source>
        <dbReference type="RefSeq" id="XP_026743634.1"/>
    </source>
</evidence>
<feature type="region of interest" description="Disordered" evidence="9">
    <location>
        <begin position="41"/>
        <end position="60"/>
    </location>
</feature>
<keyword evidence="5" id="KW-0722">Serine protease inhibitor</keyword>
<evidence type="ECO:0000256" key="4">
    <source>
        <dbReference type="ARBA" id="ARBA00022690"/>
    </source>
</evidence>
<evidence type="ECO:0000256" key="3">
    <source>
        <dbReference type="ARBA" id="ARBA00022656"/>
    </source>
</evidence>
<evidence type="ECO:0000256" key="7">
    <source>
        <dbReference type="ARBA" id="ARBA00023240"/>
    </source>
</evidence>
<dbReference type="InterPro" id="IPR002223">
    <property type="entry name" value="Kunitz_BPTI"/>
</dbReference>
<dbReference type="GeneID" id="113505225"/>
<comment type="subcellular location">
    <subcellularLocation>
        <location evidence="1">Secreted</location>
    </subcellularLocation>
</comment>
<evidence type="ECO:0000259" key="11">
    <source>
        <dbReference type="PROSITE" id="PS50279"/>
    </source>
</evidence>
<keyword evidence="6" id="KW-1015">Disulfide bond</keyword>
<dbReference type="AlphaFoldDB" id="A0A7E5WSS3"/>
<keyword evidence="10" id="KW-0732">Signal</keyword>
<dbReference type="PROSITE" id="PS00280">
    <property type="entry name" value="BPTI_KUNITZ_1"/>
    <property type="match status" value="1"/>
</dbReference>
<keyword evidence="4" id="KW-0646">Protease inhibitor</keyword>
<evidence type="ECO:0000313" key="12">
    <source>
        <dbReference type="Proteomes" id="UP000322000"/>
    </source>
</evidence>
<dbReference type="SMART" id="SM00131">
    <property type="entry name" value="KU"/>
    <property type="match status" value="1"/>
</dbReference>
<protein>
    <submittedName>
        <fullName evidence="13">Uncharacterized protein LOC113505225 isoform X1</fullName>
    </submittedName>
</protein>
<reference evidence="13" key="1">
    <citation type="submission" date="2025-08" db="UniProtKB">
        <authorList>
            <consortium name="RefSeq"/>
        </authorList>
    </citation>
    <scope>IDENTIFICATION</scope>
</reference>
<dbReference type="InterPro" id="IPR020901">
    <property type="entry name" value="Prtase_inh_Kunz-CS"/>
</dbReference>
<dbReference type="GO" id="GO:0004867">
    <property type="term" value="F:serine-type endopeptidase inhibitor activity"/>
    <property type="evidence" value="ECO:0007669"/>
    <property type="project" value="UniProtKB-KW"/>
</dbReference>
<organism evidence="12 13">
    <name type="scientific">Trichoplusia ni</name>
    <name type="common">Cabbage looper</name>
    <dbReference type="NCBI Taxonomy" id="7111"/>
    <lineage>
        <taxon>Eukaryota</taxon>
        <taxon>Metazoa</taxon>
        <taxon>Ecdysozoa</taxon>
        <taxon>Arthropoda</taxon>
        <taxon>Hexapoda</taxon>
        <taxon>Insecta</taxon>
        <taxon>Pterygota</taxon>
        <taxon>Neoptera</taxon>
        <taxon>Endopterygota</taxon>
        <taxon>Lepidoptera</taxon>
        <taxon>Glossata</taxon>
        <taxon>Ditrysia</taxon>
        <taxon>Noctuoidea</taxon>
        <taxon>Noctuidae</taxon>
        <taxon>Plusiinae</taxon>
        <taxon>Trichoplusia</taxon>
    </lineage>
</organism>
<evidence type="ECO:0000256" key="6">
    <source>
        <dbReference type="ARBA" id="ARBA00023157"/>
    </source>
</evidence>
<dbReference type="Pfam" id="PF00014">
    <property type="entry name" value="Kunitz_BPTI"/>
    <property type="match status" value="1"/>
</dbReference>
<dbReference type="PANTHER" id="PTHR10083:SF376">
    <property type="entry name" value="SERINE PEPTIDASE INHIBITOR, KUNITZ TYPE, 3"/>
    <property type="match status" value="1"/>
</dbReference>
<dbReference type="SUPFAM" id="SSF57362">
    <property type="entry name" value="BPTI-like"/>
    <property type="match status" value="1"/>
</dbReference>
<dbReference type="InterPro" id="IPR036880">
    <property type="entry name" value="Kunitz_BPTI_sf"/>
</dbReference>
<evidence type="ECO:0000256" key="10">
    <source>
        <dbReference type="SAM" id="SignalP"/>
    </source>
</evidence>
<evidence type="ECO:0000256" key="5">
    <source>
        <dbReference type="ARBA" id="ARBA00022900"/>
    </source>
</evidence>
<dbReference type="InParanoid" id="A0A7E5WSS3"/>
<feature type="domain" description="BPTI/Kunitz inhibitor" evidence="11">
    <location>
        <begin position="142"/>
        <end position="192"/>
    </location>
</feature>
<evidence type="ECO:0000256" key="9">
    <source>
        <dbReference type="SAM" id="MobiDB-lite"/>
    </source>
</evidence>
<evidence type="ECO:0000256" key="1">
    <source>
        <dbReference type="ARBA" id="ARBA00004613"/>
    </source>
</evidence>
<sequence length="209" mass="23652">MGTSIVMFSFLFLFCLIIPGDACRDSTQYSYHHTTAWQQYNANKKSKKSPPRDHWEVPETKTNEYGKWITQYTENRTKMGKGKTHEEASAEGSDASIKVGPDGIIPGLDIPTVWQGHGVGNGGQDPPPWAIIPYGLGKPSLCFMEPDKGYCAERKTRWGYNSYMADCRKFLYTGCGGNGNNFMTRKRCEESCVDERVSNCQKYGEYMEY</sequence>
<keyword evidence="3" id="KW-0800">Toxin</keyword>
<keyword evidence="12" id="KW-1185">Reference proteome</keyword>
<dbReference type="Gene3D" id="4.10.410.10">
    <property type="entry name" value="Pancreatic trypsin inhibitor Kunitz domain"/>
    <property type="match status" value="1"/>
</dbReference>
<dbReference type="GO" id="GO:0090729">
    <property type="term" value="F:toxin activity"/>
    <property type="evidence" value="ECO:0007669"/>
    <property type="project" value="UniProtKB-KW"/>
</dbReference>
<dbReference type="RefSeq" id="XP_026743634.1">
    <property type="nucleotide sequence ID" value="XM_026887833.1"/>
</dbReference>
<proteinExistence type="predicted"/>
<dbReference type="OrthoDB" id="4473401at2759"/>
<name>A0A7E5WSS3_TRINI</name>
<dbReference type="InterPro" id="IPR050098">
    <property type="entry name" value="TFPI/VKTCI-like"/>
</dbReference>
<dbReference type="GO" id="GO:0005615">
    <property type="term" value="C:extracellular space"/>
    <property type="evidence" value="ECO:0007669"/>
    <property type="project" value="TreeGrafter"/>
</dbReference>
<evidence type="ECO:0000256" key="8">
    <source>
        <dbReference type="ARBA" id="ARBA00034146"/>
    </source>
</evidence>